<evidence type="ECO:0000256" key="1">
    <source>
        <dbReference type="ARBA" id="ARBA00004123"/>
    </source>
</evidence>
<sequence length="208" mass="23902">MSESTKQPHLMEVMNQMCKEAGIQECEPQLLLQMCDIAFSLTKNVLVEARSVADFSGKKFVEKSDVDFALKTFNEKYCKDRPPIALMNELAQEKNSQPLPQIRQNYGLRLPNDRFCQLQQNFVYADLPSTSNNNEDENDPLQQQNTQNLELQNPHKRPKPESSTNFNPDLVANLLMGRTNNASNGSRKRGFQDEEKEDKTDDFDDYDC</sequence>
<dbReference type="Gene3D" id="1.10.20.10">
    <property type="entry name" value="Histone, subunit A"/>
    <property type="match status" value="1"/>
</dbReference>
<dbReference type="GO" id="GO:0016251">
    <property type="term" value="F:RNA polymerase II general transcription initiation factor activity"/>
    <property type="evidence" value="ECO:0007669"/>
    <property type="project" value="TreeGrafter"/>
</dbReference>
<dbReference type="InterPro" id="IPR009072">
    <property type="entry name" value="Histone-fold"/>
</dbReference>
<keyword evidence="5" id="KW-0539">Nucleus</keyword>
<keyword evidence="3" id="KW-0805">Transcription regulation</keyword>
<dbReference type="AlphaFoldDB" id="A0A1I8BJJ8"/>
<feature type="compositionally biased region" description="Basic and acidic residues" evidence="6">
    <location>
        <begin position="190"/>
        <end position="199"/>
    </location>
</feature>
<name>A0A1I8BJJ8_MELHA</name>
<dbReference type="Pfam" id="PF02291">
    <property type="entry name" value="TFIID-31kDa"/>
    <property type="match status" value="1"/>
</dbReference>
<dbReference type="GO" id="GO:0005669">
    <property type="term" value="C:transcription factor TFIID complex"/>
    <property type="evidence" value="ECO:0007669"/>
    <property type="project" value="TreeGrafter"/>
</dbReference>
<dbReference type="Proteomes" id="UP000095281">
    <property type="component" value="Unplaced"/>
</dbReference>
<evidence type="ECO:0000256" key="3">
    <source>
        <dbReference type="ARBA" id="ARBA00023015"/>
    </source>
</evidence>
<dbReference type="GO" id="GO:0051123">
    <property type="term" value="P:RNA polymerase II preinitiation complex assembly"/>
    <property type="evidence" value="ECO:0007669"/>
    <property type="project" value="TreeGrafter"/>
</dbReference>
<dbReference type="GO" id="GO:0000124">
    <property type="term" value="C:SAGA complex"/>
    <property type="evidence" value="ECO:0007669"/>
    <property type="project" value="TreeGrafter"/>
</dbReference>
<evidence type="ECO:0000313" key="7">
    <source>
        <dbReference type="Proteomes" id="UP000095281"/>
    </source>
</evidence>
<comment type="subcellular location">
    <subcellularLocation>
        <location evidence="1">Nucleus</location>
    </subcellularLocation>
</comment>
<keyword evidence="4" id="KW-0804">Transcription</keyword>
<dbReference type="InterPro" id="IPR051431">
    <property type="entry name" value="TFIID_subunit_9"/>
</dbReference>
<accession>A0A1I8BJJ8</accession>
<feature type="region of interest" description="Disordered" evidence="6">
    <location>
        <begin position="176"/>
        <end position="208"/>
    </location>
</feature>
<dbReference type="InterPro" id="IPR003162">
    <property type="entry name" value="TFIID-31"/>
</dbReference>
<reference evidence="8" key="1">
    <citation type="submission" date="2016-11" db="UniProtKB">
        <authorList>
            <consortium name="WormBaseParasite"/>
        </authorList>
    </citation>
    <scope>IDENTIFICATION</scope>
</reference>
<dbReference type="PANTHER" id="PTHR48068:SF4">
    <property type="entry name" value="TATA-BOX BINDING PROTEIN ASSOCIATED FACTOR 9"/>
    <property type="match status" value="1"/>
</dbReference>
<keyword evidence="7" id="KW-1185">Reference proteome</keyword>
<dbReference type="WBParaSite" id="MhA1_Contig260.frz3.gene3">
    <property type="protein sequence ID" value="MhA1_Contig260.frz3.gene3"/>
    <property type="gene ID" value="MhA1_Contig260.frz3.gene3"/>
</dbReference>
<dbReference type="GO" id="GO:0003713">
    <property type="term" value="F:transcription coactivator activity"/>
    <property type="evidence" value="ECO:0007669"/>
    <property type="project" value="TreeGrafter"/>
</dbReference>
<dbReference type="SUPFAM" id="SSF47113">
    <property type="entry name" value="Histone-fold"/>
    <property type="match status" value="1"/>
</dbReference>
<protein>
    <submittedName>
        <fullName evidence="8">CBFD_NFYB_HMF domain-containing protein</fullName>
    </submittedName>
</protein>
<comment type="similarity">
    <text evidence="2">Belongs to the TAF9 family.</text>
</comment>
<evidence type="ECO:0000256" key="5">
    <source>
        <dbReference type="ARBA" id="ARBA00023242"/>
    </source>
</evidence>
<evidence type="ECO:0000256" key="4">
    <source>
        <dbReference type="ARBA" id="ARBA00023163"/>
    </source>
</evidence>
<dbReference type="GO" id="GO:0046982">
    <property type="term" value="F:protein heterodimerization activity"/>
    <property type="evidence" value="ECO:0007669"/>
    <property type="project" value="InterPro"/>
</dbReference>
<dbReference type="PANTHER" id="PTHR48068">
    <property type="entry name" value="TAF9 RNA POLYMERASE II, TATA BOX-BINDING PROTEIN (TBP)-ASSOCIATED FACTOR"/>
    <property type="match status" value="1"/>
</dbReference>
<organism evidence="7 8">
    <name type="scientific">Meloidogyne hapla</name>
    <name type="common">Root-knot nematode worm</name>
    <dbReference type="NCBI Taxonomy" id="6305"/>
    <lineage>
        <taxon>Eukaryota</taxon>
        <taxon>Metazoa</taxon>
        <taxon>Ecdysozoa</taxon>
        <taxon>Nematoda</taxon>
        <taxon>Chromadorea</taxon>
        <taxon>Rhabditida</taxon>
        <taxon>Tylenchina</taxon>
        <taxon>Tylenchomorpha</taxon>
        <taxon>Tylenchoidea</taxon>
        <taxon>Meloidogynidae</taxon>
        <taxon>Meloidogyninae</taxon>
        <taxon>Meloidogyne</taxon>
    </lineage>
</organism>
<proteinExistence type="inferred from homology"/>
<evidence type="ECO:0000313" key="8">
    <source>
        <dbReference type="WBParaSite" id="MhA1_Contig260.frz3.gene3"/>
    </source>
</evidence>
<evidence type="ECO:0000256" key="6">
    <source>
        <dbReference type="SAM" id="MobiDB-lite"/>
    </source>
</evidence>
<evidence type="ECO:0000256" key="2">
    <source>
        <dbReference type="ARBA" id="ARBA00007646"/>
    </source>
</evidence>